<organism evidence="12 13">
    <name type="scientific">Prymnesium parvum</name>
    <name type="common">Toxic golden alga</name>
    <dbReference type="NCBI Taxonomy" id="97485"/>
    <lineage>
        <taxon>Eukaryota</taxon>
        <taxon>Haptista</taxon>
        <taxon>Haptophyta</taxon>
        <taxon>Prymnesiophyceae</taxon>
        <taxon>Prymnesiales</taxon>
        <taxon>Prymnesiaceae</taxon>
        <taxon>Prymnesium</taxon>
    </lineage>
</organism>
<feature type="transmembrane region" description="Helical" evidence="10">
    <location>
        <begin position="385"/>
        <end position="410"/>
    </location>
</feature>
<name>A0AB34K6E2_PRYPA</name>
<dbReference type="GO" id="GO:0005774">
    <property type="term" value="C:vacuolar membrane"/>
    <property type="evidence" value="ECO:0007669"/>
    <property type="project" value="UniProtKB-SubCell"/>
</dbReference>
<keyword evidence="8 10" id="KW-0472">Membrane</keyword>
<accession>A0AB34K6E2</accession>
<feature type="transmembrane region" description="Helical" evidence="10">
    <location>
        <begin position="588"/>
        <end position="606"/>
    </location>
</feature>
<feature type="transmembrane region" description="Helical" evidence="10">
    <location>
        <begin position="435"/>
        <end position="453"/>
    </location>
</feature>
<keyword evidence="5 10" id="KW-0812">Transmembrane</keyword>
<gene>
    <name evidence="12" type="ORF">AB1Y20_010084</name>
</gene>
<feature type="transmembrane region" description="Helical" evidence="10">
    <location>
        <begin position="678"/>
        <end position="699"/>
    </location>
</feature>
<dbReference type="GO" id="GO:0005290">
    <property type="term" value="F:L-histidine transmembrane transporter activity"/>
    <property type="evidence" value="ECO:0007669"/>
    <property type="project" value="TreeGrafter"/>
</dbReference>
<evidence type="ECO:0000256" key="8">
    <source>
        <dbReference type="ARBA" id="ARBA00023136"/>
    </source>
</evidence>
<feature type="region of interest" description="Disordered" evidence="9">
    <location>
        <begin position="70"/>
        <end position="93"/>
    </location>
</feature>
<evidence type="ECO:0000256" key="9">
    <source>
        <dbReference type="SAM" id="MobiDB-lite"/>
    </source>
</evidence>
<dbReference type="GO" id="GO:0005313">
    <property type="term" value="F:L-glutamate transmembrane transporter activity"/>
    <property type="evidence" value="ECO:0007669"/>
    <property type="project" value="TreeGrafter"/>
</dbReference>
<keyword evidence="7 10" id="KW-1133">Transmembrane helix</keyword>
<reference evidence="12 13" key="1">
    <citation type="journal article" date="2024" name="Science">
        <title>Giant polyketide synthase enzymes in the biosynthesis of giant marine polyether toxins.</title>
        <authorList>
            <person name="Fallon T.R."/>
            <person name="Shende V.V."/>
            <person name="Wierzbicki I.H."/>
            <person name="Pendleton A.L."/>
            <person name="Watervoot N.F."/>
            <person name="Auber R.P."/>
            <person name="Gonzalez D.J."/>
            <person name="Wisecaver J.H."/>
            <person name="Moore B.S."/>
        </authorList>
    </citation>
    <scope>NUCLEOTIDE SEQUENCE [LARGE SCALE GENOMIC DNA]</scope>
    <source>
        <strain evidence="12 13">12B1</strain>
    </source>
</reference>
<dbReference type="GO" id="GO:0015194">
    <property type="term" value="F:L-serine transmembrane transporter activity"/>
    <property type="evidence" value="ECO:0007669"/>
    <property type="project" value="TreeGrafter"/>
</dbReference>
<evidence type="ECO:0000256" key="3">
    <source>
        <dbReference type="ARBA" id="ARBA00022448"/>
    </source>
</evidence>
<evidence type="ECO:0000256" key="5">
    <source>
        <dbReference type="ARBA" id="ARBA00022692"/>
    </source>
</evidence>
<feature type="transmembrane region" description="Helical" evidence="10">
    <location>
        <begin position="738"/>
        <end position="761"/>
    </location>
</feature>
<dbReference type="Pfam" id="PF01490">
    <property type="entry name" value="Aa_trans"/>
    <property type="match status" value="1"/>
</dbReference>
<evidence type="ECO:0000256" key="2">
    <source>
        <dbReference type="ARBA" id="ARBA00008066"/>
    </source>
</evidence>
<evidence type="ECO:0000313" key="13">
    <source>
        <dbReference type="Proteomes" id="UP001515480"/>
    </source>
</evidence>
<dbReference type="PANTHER" id="PTHR22950:SF678">
    <property type="entry name" value="VACUOLAR AMINO ACID TRANSPORTER 5-RELATED"/>
    <property type="match status" value="1"/>
</dbReference>
<keyword evidence="3" id="KW-0813">Transport</keyword>
<evidence type="ECO:0000313" key="12">
    <source>
        <dbReference type="EMBL" id="KAL1528752.1"/>
    </source>
</evidence>
<evidence type="ECO:0000259" key="11">
    <source>
        <dbReference type="Pfam" id="PF01490"/>
    </source>
</evidence>
<keyword evidence="6" id="KW-0029">Amino-acid transport</keyword>
<dbReference type="GO" id="GO:0061459">
    <property type="term" value="F:L-arginine transmembrane transporter activity"/>
    <property type="evidence" value="ECO:0007669"/>
    <property type="project" value="TreeGrafter"/>
</dbReference>
<evidence type="ECO:0000256" key="10">
    <source>
        <dbReference type="SAM" id="Phobius"/>
    </source>
</evidence>
<feature type="region of interest" description="Disordered" evidence="9">
    <location>
        <begin position="1"/>
        <end position="39"/>
    </location>
</feature>
<dbReference type="AlphaFoldDB" id="A0AB34K6E2"/>
<evidence type="ECO:0000256" key="6">
    <source>
        <dbReference type="ARBA" id="ARBA00022970"/>
    </source>
</evidence>
<proteinExistence type="inferred from homology"/>
<dbReference type="EMBL" id="JBGBPQ010000002">
    <property type="protein sequence ID" value="KAL1528752.1"/>
    <property type="molecule type" value="Genomic_DNA"/>
</dbReference>
<comment type="similarity">
    <text evidence="2">Belongs to the amino acid/polyamine transporter 2 family.</text>
</comment>
<dbReference type="Proteomes" id="UP001515480">
    <property type="component" value="Unassembled WGS sequence"/>
</dbReference>
<dbReference type="PANTHER" id="PTHR22950">
    <property type="entry name" value="AMINO ACID TRANSPORTER"/>
    <property type="match status" value="1"/>
</dbReference>
<comment type="caution">
    <text evidence="12">The sequence shown here is derived from an EMBL/GenBank/DDBJ whole genome shotgun (WGS) entry which is preliminary data.</text>
</comment>
<keyword evidence="13" id="KW-1185">Reference proteome</keyword>
<dbReference type="InterPro" id="IPR013057">
    <property type="entry name" value="AA_transpt_TM"/>
</dbReference>
<feature type="compositionally biased region" description="Basic and acidic residues" evidence="9">
    <location>
        <begin position="1"/>
        <end position="11"/>
    </location>
</feature>
<evidence type="ECO:0000256" key="1">
    <source>
        <dbReference type="ARBA" id="ARBA00004128"/>
    </source>
</evidence>
<feature type="transmembrane region" description="Helical" evidence="10">
    <location>
        <begin position="460"/>
        <end position="480"/>
    </location>
</feature>
<comment type="subcellular location">
    <subcellularLocation>
        <location evidence="1">Vacuole membrane</location>
        <topology evidence="1">Multi-pass membrane protein</topology>
    </subcellularLocation>
</comment>
<protein>
    <recommendedName>
        <fullName evidence="11">Amino acid transporter transmembrane domain-containing protein</fullName>
    </recommendedName>
</protein>
<keyword evidence="4" id="KW-0926">Vacuole</keyword>
<evidence type="ECO:0000256" key="7">
    <source>
        <dbReference type="ARBA" id="ARBA00022989"/>
    </source>
</evidence>
<sequence length="763" mass="80836">MVFPEPDHPPPGEDVPLIDLGDSSGTYHPTTSPPVAGSCHDASASTFPAHNTTLGDTVMVHRQHLAATGTQDTPASGFLAPPTLDPTPSHVTRARNEPESAAMSPSSTLPTYPLRQGATIGDARKYPLVVYVAAVSTKRGPFRISANLAVENSRVRLSLSLPSSALSTADLPVVQNAEVVKRYRDRVAVVFLASTTQGLWVLLERQDGVFSLPSVQVSKDSRAPYRAQMRAFCQSVFSPTISSFLLPPLAAAKSFKSRGNNDTHLFVAKIPLPPPLDDSGLHLVSLTASLAESLPHPADFSGETAMSSMSAGSPVRTVTFVLANTILGAGMLGLPSAFAQCGLLVGLLLLGLFAATATTSLHLLSEAADRVGRPATFKTMCEASMPGFSLVFDLAIGIKCFGVATSYLIVCGDNMPAAMEALAGVSTGVLSSRRFWVLVSFVLAAPLSLLKNISRLRFTAAFSLVCVCIIIITVLLYAIHPSEEFNPCSNSSSSSCRGPIYAVKDVGSIVRSIPVFVFSYTCHQNIISTTNELARPTPLRAAAGMISAVGIALVTYITLATAGVWRYLTFGDYLTGDILKKYPEGSKVVAIARIGISLIVTMCYPLQAHPSRNCFTSVWNTLKDALKAHRERKVAASTMSLDSTTSTTNSTPLVDPLVLQAESEPAVDDHGNGVESSVLLYLSISAIFLCSSAAIALVVSDLTLILTIVGATGSTAVSYILPGACYMLLFWQDGGWRWFLALTILCLGLIIMPLSLALVAIPK</sequence>
<dbReference type="GO" id="GO:0005302">
    <property type="term" value="F:L-tyrosine transmembrane transporter activity"/>
    <property type="evidence" value="ECO:0007669"/>
    <property type="project" value="TreeGrafter"/>
</dbReference>
<feature type="domain" description="Amino acid transporter transmembrane" evidence="11">
    <location>
        <begin position="315"/>
        <end position="757"/>
    </location>
</feature>
<dbReference type="GO" id="GO:0015189">
    <property type="term" value="F:L-lysine transmembrane transporter activity"/>
    <property type="evidence" value="ECO:0007669"/>
    <property type="project" value="TreeGrafter"/>
</dbReference>
<feature type="transmembrane region" description="Helical" evidence="10">
    <location>
        <begin position="705"/>
        <end position="731"/>
    </location>
</feature>
<feature type="transmembrane region" description="Helical" evidence="10">
    <location>
        <begin position="541"/>
        <end position="568"/>
    </location>
</feature>
<feature type="transmembrane region" description="Helical" evidence="10">
    <location>
        <begin position="344"/>
        <end position="364"/>
    </location>
</feature>
<evidence type="ECO:0000256" key="4">
    <source>
        <dbReference type="ARBA" id="ARBA00022554"/>
    </source>
</evidence>